<feature type="compositionally biased region" description="Polar residues" evidence="1">
    <location>
        <begin position="93"/>
        <end position="111"/>
    </location>
</feature>
<feature type="region of interest" description="Disordered" evidence="1">
    <location>
        <begin position="296"/>
        <end position="315"/>
    </location>
</feature>
<organism evidence="2 3">
    <name type="scientific">Tanacetum coccineum</name>
    <dbReference type="NCBI Taxonomy" id="301880"/>
    <lineage>
        <taxon>Eukaryota</taxon>
        <taxon>Viridiplantae</taxon>
        <taxon>Streptophyta</taxon>
        <taxon>Embryophyta</taxon>
        <taxon>Tracheophyta</taxon>
        <taxon>Spermatophyta</taxon>
        <taxon>Magnoliopsida</taxon>
        <taxon>eudicotyledons</taxon>
        <taxon>Gunneridae</taxon>
        <taxon>Pentapetalae</taxon>
        <taxon>asterids</taxon>
        <taxon>campanulids</taxon>
        <taxon>Asterales</taxon>
        <taxon>Asteraceae</taxon>
        <taxon>Asteroideae</taxon>
        <taxon>Anthemideae</taxon>
        <taxon>Anthemidinae</taxon>
        <taxon>Tanacetum</taxon>
    </lineage>
</organism>
<proteinExistence type="predicted"/>
<keyword evidence="3" id="KW-1185">Reference proteome</keyword>
<dbReference type="EMBL" id="BQNB010011925">
    <property type="protein sequence ID" value="GJS96954.1"/>
    <property type="molecule type" value="Genomic_DNA"/>
</dbReference>
<feature type="region of interest" description="Disordered" evidence="1">
    <location>
        <begin position="37"/>
        <end position="117"/>
    </location>
</feature>
<protein>
    <submittedName>
        <fullName evidence="2">Uncharacterized protein</fullName>
    </submittedName>
</protein>
<comment type="caution">
    <text evidence="2">The sequence shown here is derived from an EMBL/GenBank/DDBJ whole genome shotgun (WGS) entry which is preliminary data.</text>
</comment>
<dbReference type="Proteomes" id="UP001151760">
    <property type="component" value="Unassembled WGS sequence"/>
</dbReference>
<feature type="compositionally biased region" description="Polar residues" evidence="1">
    <location>
        <begin position="37"/>
        <end position="61"/>
    </location>
</feature>
<evidence type="ECO:0000256" key="1">
    <source>
        <dbReference type="SAM" id="MobiDB-lite"/>
    </source>
</evidence>
<evidence type="ECO:0000313" key="3">
    <source>
        <dbReference type="Proteomes" id="UP001151760"/>
    </source>
</evidence>
<name>A0ABQ5A2X6_9ASTR</name>
<evidence type="ECO:0000313" key="2">
    <source>
        <dbReference type="EMBL" id="GJS96954.1"/>
    </source>
</evidence>
<accession>A0ABQ5A2X6</accession>
<reference evidence="2" key="1">
    <citation type="journal article" date="2022" name="Int. J. Mol. Sci.">
        <title>Draft Genome of Tanacetum Coccineum: Genomic Comparison of Closely Related Tanacetum-Family Plants.</title>
        <authorList>
            <person name="Yamashiro T."/>
            <person name="Shiraishi A."/>
            <person name="Nakayama K."/>
            <person name="Satake H."/>
        </authorList>
    </citation>
    <scope>NUCLEOTIDE SEQUENCE</scope>
</reference>
<feature type="region of interest" description="Disordered" evidence="1">
    <location>
        <begin position="437"/>
        <end position="468"/>
    </location>
</feature>
<reference evidence="2" key="2">
    <citation type="submission" date="2022-01" db="EMBL/GenBank/DDBJ databases">
        <authorList>
            <person name="Yamashiro T."/>
            <person name="Shiraishi A."/>
            <person name="Satake H."/>
            <person name="Nakayama K."/>
        </authorList>
    </citation>
    <scope>NUCLEOTIDE SEQUENCE</scope>
</reference>
<gene>
    <name evidence="2" type="ORF">Tco_0803922</name>
</gene>
<sequence length="610" mass="69996">MWRASKGYTGVDIPLFPTMLVQGPIVQGEGSKVLVESHNTSTGATSISQPPLSSPSRIPTRQESEVPQPRSPTQTPAADKAAFTSVDVRHRGATTTVSSLDAGQGSGNIDKTPTMPHDLPLLKVHTLRSDEGKMQHNELMDLVTKLLDRVIALETDSRQTKKVYSAAYTKLIKKVKKLERVAKSSQSRRKANTVVSDNEDDAEDSFKQGRKIDEIDQDPDITLVQHDAEIQRRHGQEMEFETEVYTAKYVSTAGAAVTTAGAYISTASPPRVSTAEDISTAETLVYIRRSAAKDKGKDKMDKFEPEQTKTKLQQRQERASYKAVVRLQEQLDEEERKRISRVHEEASSFNIEEWEDIQATIEADEELAQRIQAEEREKYFKTKKARLLAEFINQRKRYFAQQRAEERRNKPLTQAQQRTYMRVGTFVPMETEIRREVPELAARSSKRDAEEELDQGSSKRQKTVPEEGMNVEALQTKYPIINWETFDRDDLVKLWSLVQERFNSTYPIEDKEIELWVELKRLFDPDVDDKLWKSQKHVHDITWRLYDTCGVHHVSTKDGIDIYMLVEKEYPLSRGVLTQMLAAKLLVEQNNKISRELLRKIFMMAERPRR</sequence>
<feature type="region of interest" description="Disordered" evidence="1">
    <location>
        <begin position="182"/>
        <end position="211"/>
    </location>
</feature>